<reference evidence="2" key="2">
    <citation type="submission" date="2018-04" db="EMBL/GenBank/DDBJ databases">
        <title>OnivRS2 (Oryza nivara Reference Sequence Version 2).</title>
        <authorList>
            <person name="Zhang J."/>
            <person name="Kudrna D."/>
            <person name="Lee S."/>
            <person name="Talag J."/>
            <person name="Rajasekar S."/>
            <person name="Welchert J."/>
            <person name="Hsing Y.-I."/>
            <person name="Wing R.A."/>
        </authorList>
    </citation>
    <scope>NUCLEOTIDE SEQUENCE [LARGE SCALE GENOMIC DNA]</scope>
</reference>
<accession>A0A0E0FUM0</accession>
<dbReference type="Gramene" id="ONIVA01G39260.1">
    <property type="protein sequence ID" value="ONIVA01G39260.1"/>
    <property type="gene ID" value="ONIVA01G39260"/>
</dbReference>
<name>A0A0E0FUM0_ORYNI</name>
<feature type="region of interest" description="Disordered" evidence="1">
    <location>
        <begin position="89"/>
        <end position="108"/>
    </location>
</feature>
<protein>
    <submittedName>
        <fullName evidence="2">Uncharacterized protein</fullName>
    </submittedName>
</protein>
<proteinExistence type="predicted"/>
<dbReference type="EnsemblPlants" id="ONIVA01G39260.1">
    <property type="protein sequence ID" value="ONIVA01G39260.1"/>
    <property type="gene ID" value="ONIVA01G39260"/>
</dbReference>
<reference evidence="2" key="1">
    <citation type="submission" date="2015-04" db="UniProtKB">
        <authorList>
            <consortium name="EnsemblPlants"/>
        </authorList>
    </citation>
    <scope>IDENTIFICATION</scope>
    <source>
        <strain evidence="2">SL10</strain>
    </source>
</reference>
<evidence type="ECO:0000313" key="2">
    <source>
        <dbReference type="EnsemblPlants" id="ONIVA01G39260.1"/>
    </source>
</evidence>
<dbReference type="Proteomes" id="UP000006591">
    <property type="component" value="Chromosome 1"/>
</dbReference>
<feature type="compositionally biased region" description="Basic and acidic residues" evidence="1">
    <location>
        <begin position="95"/>
        <end position="105"/>
    </location>
</feature>
<sequence length="120" mass="12594">MPGGPSRATVADDNDELSRLISVAEADLDVSHVRAARKHARRAVCLDSDSPRASLLLTAVFVLVADHSSHRTTLLAIASSVGLDECGGEQGGVDGARDDGPRGRWEGGLGRRRLRAVGGR</sequence>
<dbReference type="AlphaFoldDB" id="A0A0E0FUM0"/>
<evidence type="ECO:0000256" key="1">
    <source>
        <dbReference type="SAM" id="MobiDB-lite"/>
    </source>
</evidence>
<evidence type="ECO:0000313" key="3">
    <source>
        <dbReference type="Proteomes" id="UP000006591"/>
    </source>
</evidence>
<dbReference type="HOGENOM" id="CLU_117860_0_0_1"/>
<organism evidence="2">
    <name type="scientific">Oryza nivara</name>
    <name type="common">Indian wild rice</name>
    <name type="synonym">Oryza sativa f. spontanea</name>
    <dbReference type="NCBI Taxonomy" id="4536"/>
    <lineage>
        <taxon>Eukaryota</taxon>
        <taxon>Viridiplantae</taxon>
        <taxon>Streptophyta</taxon>
        <taxon>Embryophyta</taxon>
        <taxon>Tracheophyta</taxon>
        <taxon>Spermatophyta</taxon>
        <taxon>Magnoliopsida</taxon>
        <taxon>Liliopsida</taxon>
        <taxon>Poales</taxon>
        <taxon>Poaceae</taxon>
        <taxon>BOP clade</taxon>
        <taxon>Oryzoideae</taxon>
        <taxon>Oryzeae</taxon>
        <taxon>Oryzinae</taxon>
        <taxon>Oryza</taxon>
    </lineage>
</organism>
<keyword evidence="3" id="KW-1185">Reference proteome</keyword>